<protein>
    <submittedName>
        <fullName evidence="1">Uncharacterized protein</fullName>
    </submittedName>
</protein>
<evidence type="ECO:0000313" key="2">
    <source>
        <dbReference type="Proteomes" id="UP000184488"/>
    </source>
</evidence>
<dbReference type="Proteomes" id="UP000184488">
    <property type="component" value="Unassembled WGS sequence"/>
</dbReference>
<proteinExistence type="predicted"/>
<keyword evidence="2" id="KW-1185">Reference proteome</keyword>
<dbReference type="AlphaFoldDB" id="A0A1M6DBR9"/>
<organism evidence="1 2">
    <name type="scientific">Flavobacterium terrae</name>
    <dbReference type="NCBI Taxonomy" id="415425"/>
    <lineage>
        <taxon>Bacteria</taxon>
        <taxon>Pseudomonadati</taxon>
        <taxon>Bacteroidota</taxon>
        <taxon>Flavobacteriia</taxon>
        <taxon>Flavobacteriales</taxon>
        <taxon>Flavobacteriaceae</taxon>
        <taxon>Flavobacterium</taxon>
    </lineage>
</organism>
<evidence type="ECO:0000313" key="1">
    <source>
        <dbReference type="EMBL" id="SHI70488.1"/>
    </source>
</evidence>
<gene>
    <name evidence="1" type="ORF">SAMN05444363_1346</name>
</gene>
<sequence length="380" mass="43608">MKHKYLILLFALSVISIYYSCSKDSTEEESVYVPVSPVKVDLSQVPYPKLSDYKFFEGDMKNQNPSLGVLPFEPRSTLFTDYAKKRRFVWIPKGLKATYTEEGKVLELPVGSALIKNFYYTNVQPNNTTRIIETRVMIRKSSGWIFANYVWNDAQTEALFDLQGSVTLIQWKDNNNVVKSTDYRIPEESQCIVCHKSKTTVNNVEVTKNIPIGIKPQNLNFNYTYGNETINQIQKWIDAGYLENNFSLPTEANSVVDYNDQTKPLEKRVRSYFDSNCAHCHDDERHCDYRPMKFAYKKTGLSNGLGMTNLGVCIDTQDMQGFPSALSKIITPGNTERSMLYFRVSTNDETYRMPLHGRTMVHEEGVSLIEQWINSLQGCP</sequence>
<dbReference type="OrthoDB" id="338827at2"/>
<reference evidence="2" key="1">
    <citation type="submission" date="2016-11" db="EMBL/GenBank/DDBJ databases">
        <authorList>
            <person name="Varghese N."/>
            <person name="Submissions S."/>
        </authorList>
    </citation>
    <scope>NUCLEOTIDE SEQUENCE [LARGE SCALE GENOMIC DNA]</scope>
    <source>
        <strain evidence="2">DSM 18829</strain>
    </source>
</reference>
<dbReference type="RefSeq" id="WP_073309772.1">
    <property type="nucleotide sequence ID" value="NZ_FQZI01000002.1"/>
</dbReference>
<accession>A0A1M6DBR9</accession>
<name>A0A1M6DBR9_9FLAO</name>
<dbReference type="STRING" id="415425.SAMN05444363_1346"/>
<dbReference type="EMBL" id="FQZI01000002">
    <property type="protein sequence ID" value="SHI70488.1"/>
    <property type="molecule type" value="Genomic_DNA"/>
</dbReference>